<accession>A0A917CXS0</accession>
<feature type="signal peptide" evidence="1">
    <location>
        <begin position="1"/>
        <end position="17"/>
    </location>
</feature>
<sequence length="125" mass="13943">MIRYILIMLFATGAVFAQSQESPAFPIVKFKKEMLKLWEYPEAKNSIKIKSSELGQPSQVAVIGFAGKSNEHLVITYQGNEYSFSRAKVILSPDFDTRTATGLSCTQSNLGKNEQRAETTSVCER</sequence>
<keyword evidence="3" id="KW-1185">Reference proteome</keyword>
<feature type="chain" id="PRO_5037459136" evidence="1">
    <location>
        <begin position="18"/>
        <end position="125"/>
    </location>
</feature>
<dbReference type="AlphaFoldDB" id="A0A917CXS0"/>
<evidence type="ECO:0000313" key="2">
    <source>
        <dbReference type="EMBL" id="GGG02071.1"/>
    </source>
</evidence>
<reference evidence="2" key="1">
    <citation type="journal article" date="2014" name="Int. J. Syst. Evol. Microbiol.">
        <title>Complete genome sequence of Corynebacterium casei LMG S-19264T (=DSM 44701T), isolated from a smear-ripened cheese.</title>
        <authorList>
            <consortium name="US DOE Joint Genome Institute (JGI-PGF)"/>
            <person name="Walter F."/>
            <person name="Albersmeier A."/>
            <person name="Kalinowski J."/>
            <person name="Ruckert C."/>
        </authorList>
    </citation>
    <scope>NUCLEOTIDE SEQUENCE</scope>
    <source>
        <strain evidence="2">CGMCC 1.12181</strain>
    </source>
</reference>
<evidence type="ECO:0000256" key="1">
    <source>
        <dbReference type="SAM" id="SignalP"/>
    </source>
</evidence>
<organism evidence="2 3">
    <name type="scientific">Marinicella pacifica</name>
    <dbReference type="NCBI Taxonomy" id="1171543"/>
    <lineage>
        <taxon>Bacteria</taxon>
        <taxon>Pseudomonadati</taxon>
        <taxon>Pseudomonadota</taxon>
        <taxon>Gammaproteobacteria</taxon>
        <taxon>Lysobacterales</taxon>
        <taxon>Marinicellaceae</taxon>
        <taxon>Marinicella</taxon>
    </lineage>
</organism>
<keyword evidence="1" id="KW-0732">Signal</keyword>
<dbReference type="RefSeq" id="WP_188366010.1">
    <property type="nucleotide sequence ID" value="NZ_BAABJF010000028.1"/>
</dbReference>
<reference evidence="2" key="2">
    <citation type="submission" date="2020-09" db="EMBL/GenBank/DDBJ databases">
        <authorList>
            <person name="Sun Q."/>
            <person name="Zhou Y."/>
        </authorList>
    </citation>
    <scope>NUCLEOTIDE SEQUENCE</scope>
    <source>
        <strain evidence="2">CGMCC 1.12181</strain>
    </source>
</reference>
<evidence type="ECO:0000313" key="3">
    <source>
        <dbReference type="Proteomes" id="UP000605253"/>
    </source>
</evidence>
<protein>
    <submittedName>
        <fullName evidence="2">Uncharacterized protein</fullName>
    </submittedName>
</protein>
<proteinExistence type="predicted"/>
<name>A0A917CXS0_9GAMM</name>
<dbReference type="Proteomes" id="UP000605253">
    <property type="component" value="Unassembled WGS sequence"/>
</dbReference>
<gene>
    <name evidence="2" type="ORF">GCM10011365_24070</name>
</gene>
<dbReference type="EMBL" id="BMEO01000015">
    <property type="protein sequence ID" value="GGG02071.1"/>
    <property type="molecule type" value="Genomic_DNA"/>
</dbReference>
<comment type="caution">
    <text evidence="2">The sequence shown here is derived from an EMBL/GenBank/DDBJ whole genome shotgun (WGS) entry which is preliminary data.</text>
</comment>